<proteinExistence type="predicted"/>
<name>A0A1G5K2H8_9FLAO</name>
<organism evidence="1 2">
    <name type="scientific">Flavobacterium caeni</name>
    <dbReference type="NCBI Taxonomy" id="490189"/>
    <lineage>
        <taxon>Bacteria</taxon>
        <taxon>Pseudomonadati</taxon>
        <taxon>Bacteroidota</taxon>
        <taxon>Flavobacteriia</taxon>
        <taxon>Flavobacteriales</taxon>
        <taxon>Flavobacteriaceae</taxon>
        <taxon>Flavobacterium</taxon>
    </lineage>
</organism>
<dbReference type="EMBL" id="FMVF01000019">
    <property type="protein sequence ID" value="SCY94218.1"/>
    <property type="molecule type" value="Genomic_DNA"/>
</dbReference>
<evidence type="ECO:0000313" key="1">
    <source>
        <dbReference type="EMBL" id="SCY94218.1"/>
    </source>
</evidence>
<gene>
    <name evidence="1" type="ORF">SAMN02927903_03013</name>
</gene>
<dbReference type="AlphaFoldDB" id="A0A1G5K2H8"/>
<sequence length="50" mass="6041">MEDDEMQFMFMDDERIFGINKLKFDSKNFLLLEPNPVTFYFALAHDSLYL</sequence>
<evidence type="ECO:0000313" key="2">
    <source>
        <dbReference type="Proteomes" id="UP000199354"/>
    </source>
</evidence>
<accession>A0A1G5K2H8</accession>
<dbReference type="Proteomes" id="UP000199354">
    <property type="component" value="Unassembled WGS sequence"/>
</dbReference>
<protein>
    <submittedName>
        <fullName evidence="1">Uncharacterized protein</fullName>
    </submittedName>
</protein>
<reference evidence="1 2" key="1">
    <citation type="submission" date="2016-10" db="EMBL/GenBank/DDBJ databases">
        <authorList>
            <person name="de Groot N.N."/>
        </authorList>
    </citation>
    <scope>NUCLEOTIDE SEQUENCE [LARGE SCALE GENOMIC DNA]</scope>
    <source>
        <strain evidence="1 2">CGMCC 1.7031</strain>
    </source>
</reference>
<keyword evidence="2" id="KW-1185">Reference proteome</keyword>